<dbReference type="AlphaFoldDB" id="T1IM95"/>
<dbReference type="EnsemblMetazoa" id="SMAR002092-RA">
    <property type="protein sequence ID" value="SMAR002092-PA"/>
    <property type="gene ID" value="SMAR002092"/>
</dbReference>
<evidence type="ECO:0000256" key="4">
    <source>
        <dbReference type="ARBA" id="ARBA00023136"/>
    </source>
</evidence>
<dbReference type="PhylomeDB" id="T1IM95"/>
<feature type="transmembrane region" description="Helical" evidence="5">
    <location>
        <begin position="34"/>
        <end position="54"/>
    </location>
</feature>
<feature type="transmembrane region" description="Helical" evidence="5">
    <location>
        <begin position="167"/>
        <end position="184"/>
    </location>
</feature>
<reference evidence="8" key="1">
    <citation type="submission" date="2011-05" db="EMBL/GenBank/DDBJ databases">
        <authorList>
            <person name="Richards S.R."/>
            <person name="Qu J."/>
            <person name="Jiang H."/>
            <person name="Jhangiani S.N."/>
            <person name="Agravi P."/>
            <person name="Goodspeed R."/>
            <person name="Gross S."/>
            <person name="Mandapat C."/>
            <person name="Jackson L."/>
            <person name="Mathew T."/>
            <person name="Pu L."/>
            <person name="Thornton R."/>
            <person name="Saada N."/>
            <person name="Wilczek-Boney K.B."/>
            <person name="Lee S."/>
            <person name="Kovar C."/>
            <person name="Wu Y."/>
            <person name="Scherer S.E."/>
            <person name="Worley K.C."/>
            <person name="Muzny D.M."/>
            <person name="Gibbs R."/>
        </authorList>
    </citation>
    <scope>NUCLEOTIDE SEQUENCE</scope>
    <source>
        <strain evidence="8">Brora</strain>
    </source>
</reference>
<evidence type="ECO:0000256" key="3">
    <source>
        <dbReference type="ARBA" id="ARBA00022989"/>
    </source>
</evidence>
<comment type="subcellular location">
    <subcellularLocation>
        <location evidence="1">Membrane</location>
        <topology evidence="1">Multi-pass membrane protein</topology>
    </subcellularLocation>
</comment>
<organism evidence="7 8">
    <name type="scientific">Strigamia maritima</name>
    <name type="common">European centipede</name>
    <name type="synonym">Geophilus maritimus</name>
    <dbReference type="NCBI Taxonomy" id="126957"/>
    <lineage>
        <taxon>Eukaryota</taxon>
        <taxon>Metazoa</taxon>
        <taxon>Ecdysozoa</taxon>
        <taxon>Arthropoda</taxon>
        <taxon>Myriapoda</taxon>
        <taxon>Chilopoda</taxon>
        <taxon>Pleurostigmophora</taxon>
        <taxon>Geophilomorpha</taxon>
        <taxon>Linotaeniidae</taxon>
        <taxon>Strigamia</taxon>
    </lineage>
</organism>
<dbReference type="GO" id="GO:0004888">
    <property type="term" value="F:transmembrane signaling receptor activity"/>
    <property type="evidence" value="ECO:0007669"/>
    <property type="project" value="InterPro"/>
</dbReference>
<evidence type="ECO:0000313" key="8">
    <source>
        <dbReference type="Proteomes" id="UP000014500"/>
    </source>
</evidence>
<feature type="domain" description="G-protein coupled receptors family 2 profile 2" evidence="6">
    <location>
        <begin position="1"/>
        <end position="220"/>
    </location>
</feature>
<dbReference type="GO" id="GO:0016020">
    <property type="term" value="C:membrane"/>
    <property type="evidence" value="ECO:0007669"/>
    <property type="project" value="UniProtKB-SubCell"/>
</dbReference>
<evidence type="ECO:0000256" key="5">
    <source>
        <dbReference type="SAM" id="Phobius"/>
    </source>
</evidence>
<dbReference type="HOGENOM" id="CLU_1087108_0_0_1"/>
<feature type="transmembrane region" description="Helical" evidence="5">
    <location>
        <begin position="5"/>
        <end position="22"/>
    </location>
</feature>
<evidence type="ECO:0000313" key="7">
    <source>
        <dbReference type="EnsemblMetazoa" id="SMAR002092-PA"/>
    </source>
</evidence>
<dbReference type="Gene3D" id="1.20.1070.10">
    <property type="entry name" value="Rhodopsin 7-helix transmembrane proteins"/>
    <property type="match status" value="1"/>
</dbReference>
<dbReference type="InterPro" id="IPR052808">
    <property type="entry name" value="GPCR_Mth-like"/>
</dbReference>
<dbReference type="InterPro" id="IPR017981">
    <property type="entry name" value="GPCR_2-like_7TM"/>
</dbReference>
<evidence type="ECO:0000256" key="2">
    <source>
        <dbReference type="ARBA" id="ARBA00022692"/>
    </source>
</evidence>
<dbReference type="PANTHER" id="PTHR46953">
    <property type="entry name" value="G-PROTEIN COUPLED RECEPTOR MTH-LIKE 1-RELATED"/>
    <property type="match status" value="1"/>
</dbReference>
<proteinExistence type="predicted"/>
<keyword evidence="8" id="KW-1185">Reference proteome</keyword>
<evidence type="ECO:0000256" key="1">
    <source>
        <dbReference type="ARBA" id="ARBA00004141"/>
    </source>
</evidence>
<keyword evidence="4 5" id="KW-0472">Membrane</keyword>
<dbReference type="eggNOG" id="KOG4193">
    <property type="taxonomic scope" value="Eukaryota"/>
</dbReference>
<dbReference type="EMBL" id="JH431005">
    <property type="status" value="NOT_ANNOTATED_CDS"/>
    <property type="molecule type" value="Genomic_DNA"/>
</dbReference>
<dbReference type="PANTHER" id="PTHR46953:SF1">
    <property type="entry name" value="G-PROTEIN COUPLED RECEPTOR MTH-LIKE 1-RELATED"/>
    <property type="match status" value="1"/>
</dbReference>
<feature type="transmembrane region" description="Helical" evidence="5">
    <location>
        <begin position="122"/>
        <end position="146"/>
    </location>
</feature>
<feature type="transmembrane region" description="Helical" evidence="5">
    <location>
        <begin position="79"/>
        <end position="102"/>
    </location>
</feature>
<reference evidence="7" key="2">
    <citation type="submission" date="2015-02" db="UniProtKB">
        <authorList>
            <consortium name="EnsemblMetazoa"/>
        </authorList>
    </citation>
    <scope>IDENTIFICATION</scope>
</reference>
<keyword evidence="3 5" id="KW-1133">Transmembrane helix</keyword>
<dbReference type="GO" id="GO:0007166">
    <property type="term" value="P:cell surface receptor signaling pathway"/>
    <property type="evidence" value="ECO:0007669"/>
    <property type="project" value="InterPro"/>
</dbReference>
<keyword evidence="2 5" id="KW-0812">Transmembrane</keyword>
<sequence length="256" mass="29579">MISLFWFYVLELVFQLLGSYISEIPRMCYLLGISIQYALISAFCWLNVVTFNMWRHFHPQRILYTTHRASCLKFTCQSLYAWMVPALLIMISNLLILTKAPIATTYNSRCLISMYKNSAQVVSYYTSECYPLIINVVLIVLICVNLRKMSLGIAIANKGIHSQMFRMYMKLLLVTGVCWVLQVLEWATVPFHPKQSYWIVPDLLNALQGLILFLIYNCSGEVRVRLRQHYSNTIRSLRRRSAPSSQSSASSYLSPT</sequence>
<protein>
    <recommendedName>
        <fullName evidence="6">G-protein coupled receptors family 2 profile 2 domain-containing protein</fullName>
    </recommendedName>
</protein>
<dbReference type="PROSITE" id="PS50261">
    <property type="entry name" value="G_PROTEIN_RECEP_F2_4"/>
    <property type="match status" value="1"/>
</dbReference>
<dbReference type="Proteomes" id="UP000014500">
    <property type="component" value="Unassembled WGS sequence"/>
</dbReference>
<evidence type="ECO:0000259" key="6">
    <source>
        <dbReference type="PROSITE" id="PS50261"/>
    </source>
</evidence>
<dbReference type="STRING" id="126957.T1IM95"/>
<name>T1IM95_STRMM</name>
<feature type="transmembrane region" description="Helical" evidence="5">
    <location>
        <begin position="196"/>
        <end position="218"/>
    </location>
</feature>
<dbReference type="OMA" id="RSNIRIY"/>
<accession>T1IM95</accession>